<feature type="compositionally biased region" description="Polar residues" evidence="1">
    <location>
        <begin position="150"/>
        <end position="160"/>
    </location>
</feature>
<feature type="compositionally biased region" description="Polar residues" evidence="1">
    <location>
        <begin position="20"/>
        <end position="33"/>
    </location>
</feature>
<comment type="caution">
    <text evidence="2">The sequence shown here is derived from an EMBL/GenBank/DDBJ whole genome shotgun (WGS) entry which is preliminary data.</text>
</comment>
<feature type="non-terminal residue" evidence="2">
    <location>
        <position position="171"/>
    </location>
</feature>
<evidence type="ECO:0000313" key="2">
    <source>
        <dbReference type="EMBL" id="KAG5913257.1"/>
    </source>
</evidence>
<dbReference type="EMBL" id="SRPY01001388">
    <property type="protein sequence ID" value="KAG5913257.1"/>
    <property type="molecule type" value="Genomic_DNA"/>
</dbReference>
<protein>
    <submittedName>
        <fullName evidence="2">Uncharacterized protein</fullName>
    </submittedName>
</protein>
<feature type="compositionally biased region" description="Low complexity" evidence="1">
    <location>
        <begin position="53"/>
        <end position="63"/>
    </location>
</feature>
<keyword evidence="3" id="KW-1185">Reference proteome</keyword>
<feature type="compositionally biased region" description="Basic and acidic residues" evidence="1">
    <location>
        <begin position="90"/>
        <end position="107"/>
    </location>
</feature>
<reference evidence="2" key="1">
    <citation type="journal article" date="2020" name="bioRxiv">
        <title>Whole genome comparisons of ergot fungi reveals the divergence and evolution of species within the genus Claviceps are the result of varying mechanisms driving genome evolution and host range expansion.</title>
        <authorList>
            <person name="Wyka S.A."/>
            <person name="Mondo S.J."/>
            <person name="Liu M."/>
            <person name="Dettman J."/>
            <person name="Nalam V."/>
            <person name="Broders K.D."/>
        </authorList>
    </citation>
    <scope>NUCLEOTIDE SEQUENCE</scope>
    <source>
        <strain evidence="2">CCC 489</strain>
    </source>
</reference>
<organism evidence="2 3">
    <name type="scientific">Claviceps africana</name>
    <dbReference type="NCBI Taxonomy" id="83212"/>
    <lineage>
        <taxon>Eukaryota</taxon>
        <taxon>Fungi</taxon>
        <taxon>Dikarya</taxon>
        <taxon>Ascomycota</taxon>
        <taxon>Pezizomycotina</taxon>
        <taxon>Sordariomycetes</taxon>
        <taxon>Hypocreomycetidae</taxon>
        <taxon>Hypocreales</taxon>
        <taxon>Clavicipitaceae</taxon>
        <taxon>Claviceps</taxon>
    </lineage>
</organism>
<accession>A0A8K0NF88</accession>
<dbReference type="AlphaFoldDB" id="A0A8K0NF88"/>
<evidence type="ECO:0000313" key="3">
    <source>
        <dbReference type="Proteomes" id="UP000811619"/>
    </source>
</evidence>
<name>A0A8K0NF88_9HYPO</name>
<sequence>MSSLPRTRSLRKPSSKPSSADATSHPAHSSSRIISPGRLTLKPATPRPLSLHGPSTTTTTSFGTGDGTTGGARNTRPASMFIGRSASLSQERKGAVAAHDPVKRESRGLPLSSGGGARKPASSTTSAGSGSVPGHPSPARGGPVTHSRARSTVTSLSAATALQPLSREPST</sequence>
<feature type="region of interest" description="Disordered" evidence="1">
    <location>
        <begin position="1"/>
        <end position="171"/>
    </location>
</feature>
<dbReference type="Proteomes" id="UP000811619">
    <property type="component" value="Unassembled WGS sequence"/>
</dbReference>
<evidence type="ECO:0000256" key="1">
    <source>
        <dbReference type="SAM" id="MobiDB-lite"/>
    </source>
</evidence>
<feature type="compositionally biased region" description="Low complexity" evidence="1">
    <location>
        <begin position="121"/>
        <end position="130"/>
    </location>
</feature>
<gene>
    <name evidence="2" type="ORF">E4U42_001322</name>
</gene>
<proteinExistence type="predicted"/>